<dbReference type="SUPFAM" id="SSF51126">
    <property type="entry name" value="Pectin lyase-like"/>
    <property type="match status" value="1"/>
</dbReference>
<feature type="chain" id="PRO_5009110859" description="Right handed beta helix domain-containing protein" evidence="1">
    <location>
        <begin position="21"/>
        <end position="338"/>
    </location>
</feature>
<keyword evidence="1" id="KW-0732">Signal</keyword>
<organism evidence="2 3">
    <name type="scientific">Urechidicola croceus</name>
    <dbReference type="NCBI Taxonomy" id="1850246"/>
    <lineage>
        <taxon>Bacteria</taxon>
        <taxon>Pseudomonadati</taxon>
        <taxon>Bacteroidota</taxon>
        <taxon>Flavobacteriia</taxon>
        <taxon>Flavobacteriales</taxon>
        <taxon>Flavobacteriaceae</taxon>
        <taxon>Urechidicola</taxon>
    </lineage>
</organism>
<feature type="signal peptide" evidence="1">
    <location>
        <begin position="1"/>
        <end position="20"/>
    </location>
</feature>
<evidence type="ECO:0000313" key="2">
    <source>
        <dbReference type="EMBL" id="AOW19661.1"/>
    </source>
</evidence>
<name>A0A1D8P564_9FLAO</name>
<dbReference type="RefSeq" id="WP_070235777.1">
    <property type="nucleotide sequence ID" value="NZ_CP017478.1"/>
</dbReference>
<dbReference type="Proteomes" id="UP000176050">
    <property type="component" value="Chromosome"/>
</dbReference>
<gene>
    <name evidence="2" type="ORF">LPB138_02740</name>
</gene>
<accession>A0A1D8P564</accession>
<evidence type="ECO:0008006" key="4">
    <source>
        <dbReference type="Google" id="ProtNLM"/>
    </source>
</evidence>
<dbReference type="InterPro" id="IPR012334">
    <property type="entry name" value="Pectin_lyas_fold"/>
</dbReference>
<dbReference type="InterPro" id="IPR011050">
    <property type="entry name" value="Pectin_lyase_fold/virulence"/>
</dbReference>
<dbReference type="STRING" id="1850246.LPB138_02740"/>
<evidence type="ECO:0000313" key="3">
    <source>
        <dbReference type="Proteomes" id="UP000176050"/>
    </source>
</evidence>
<dbReference type="Gene3D" id="2.160.20.10">
    <property type="entry name" value="Single-stranded right-handed beta-helix, Pectin lyase-like"/>
    <property type="match status" value="1"/>
</dbReference>
<dbReference type="KEGG" id="lul:LPB138_02740"/>
<evidence type="ECO:0000256" key="1">
    <source>
        <dbReference type="SAM" id="SignalP"/>
    </source>
</evidence>
<sequence length="338" mass="36712">MKTLLTLLTFCLVTSLSLSAQNVLTVDNTTGSNAQYSDLQTAVSVASANDTIYVHSSETNYGNITLTKPLNIIGFGHAVPDKRTYITSIDLNDGSDNSYFSGLNITSDVTISSSNATVITGLVFENNFISGLYIGYDLGSDNVLIRGNIIGRIGYSSTYSNYTNTIITNNIIFDYITVKYHQSVTIKNNIFLNEAYIFNYGDNSGDLTVQNNIFYGNSNSNFNYNRDGVIFENCMTYNVTSSVTELVGTNNLNDINPNFVMAADDFWNPEEDDYHLQAGSLAIGAGVDGEDLGIYDNGSFLFNNFGYTNGVPTVKITSISSSIAPGDNLEVTISTTSN</sequence>
<reference evidence="2 3" key="1">
    <citation type="submission" date="2016-10" db="EMBL/GenBank/DDBJ databases">
        <title>Lutibacter sp. LPB0138, isolated from marine gastropod.</title>
        <authorList>
            <person name="Kim E."/>
            <person name="Yi H."/>
        </authorList>
    </citation>
    <scope>NUCLEOTIDE SEQUENCE [LARGE SCALE GENOMIC DNA]</scope>
    <source>
        <strain evidence="2 3">LPB0138</strain>
    </source>
</reference>
<dbReference type="AlphaFoldDB" id="A0A1D8P564"/>
<dbReference type="EMBL" id="CP017478">
    <property type="protein sequence ID" value="AOW19661.1"/>
    <property type="molecule type" value="Genomic_DNA"/>
</dbReference>
<keyword evidence="3" id="KW-1185">Reference proteome</keyword>
<dbReference type="OrthoDB" id="1454806at2"/>
<protein>
    <recommendedName>
        <fullName evidence="4">Right handed beta helix domain-containing protein</fullName>
    </recommendedName>
</protein>
<proteinExistence type="predicted"/>